<dbReference type="Gene3D" id="3.10.620.30">
    <property type="match status" value="1"/>
</dbReference>
<dbReference type="PROSITE" id="PS00018">
    <property type="entry name" value="EF_HAND_1"/>
    <property type="match status" value="1"/>
</dbReference>
<dbReference type="InterPro" id="IPR006311">
    <property type="entry name" value="TAT_signal"/>
</dbReference>
<organism evidence="2 3">
    <name type="scientific">Haloferax namakaokahaiae</name>
    <dbReference type="NCBI Taxonomy" id="1748331"/>
    <lineage>
        <taxon>Archaea</taxon>
        <taxon>Methanobacteriati</taxon>
        <taxon>Methanobacteriota</taxon>
        <taxon>Stenosarchaea group</taxon>
        <taxon>Halobacteria</taxon>
        <taxon>Halobacteriales</taxon>
        <taxon>Haloferacaceae</taxon>
        <taxon>Haloferax</taxon>
    </lineage>
</organism>
<reference evidence="2 3" key="1">
    <citation type="journal article" date="2019" name="Int. J. Syst. Evol. Microbiol.">
        <title>The Global Catalogue of Microorganisms (GCM) 10K type strain sequencing project: providing services to taxonomists for standard genome sequencing and annotation.</title>
        <authorList>
            <consortium name="The Broad Institute Genomics Platform"/>
            <consortium name="The Broad Institute Genome Sequencing Center for Infectious Disease"/>
            <person name="Wu L."/>
            <person name="Ma J."/>
        </authorList>
    </citation>
    <scope>NUCLEOTIDE SEQUENCE [LARGE SCALE GENOMIC DNA]</scope>
    <source>
        <strain evidence="2 3">DSM 29988</strain>
    </source>
</reference>
<dbReference type="InterPro" id="IPR010319">
    <property type="entry name" value="Transglutaminase-like_Cys_pept"/>
</dbReference>
<dbReference type="Proteomes" id="UP001596481">
    <property type="component" value="Unassembled WGS sequence"/>
</dbReference>
<accession>A0ABD5ZBF9</accession>
<feature type="compositionally biased region" description="Acidic residues" evidence="1">
    <location>
        <begin position="43"/>
        <end position="53"/>
    </location>
</feature>
<gene>
    <name evidence="2" type="ORF">ACFQJC_02525</name>
</gene>
<dbReference type="PROSITE" id="PS51257">
    <property type="entry name" value="PROKAR_LIPOPROTEIN"/>
    <property type="match status" value="1"/>
</dbReference>
<keyword evidence="3" id="KW-1185">Reference proteome</keyword>
<dbReference type="InterPro" id="IPR018247">
    <property type="entry name" value="EF_Hand_1_Ca_BS"/>
</dbReference>
<protein>
    <submittedName>
        <fullName evidence="2">Uncharacterized protein</fullName>
    </submittedName>
</protein>
<feature type="compositionally biased region" description="Low complexity" evidence="1">
    <location>
        <begin position="68"/>
        <end position="108"/>
    </location>
</feature>
<dbReference type="PANTHER" id="PTHR39327">
    <property type="match status" value="1"/>
</dbReference>
<dbReference type="PROSITE" id="PS51318">
    <property type="entry name" value="TAT"/>
    <property type="match status" value="1"/>
</dbReference>
<dbReference type="EMBL" id="JBHTAA010000001">
    <property type="protein sequence ID" value="MFC7202373.1"/>
    <property type="molecule type" value="Genomic_DNA"/>
</dbReference>
<feature type="region of interest" description="Disordered" evidence="1">
    <location>
        <begin position="27"/>
        <end position="108"/>
    </location>
</feature>
<dbReference type="RefSeq" id="WP_390221672.1">
    <property type="nucleotide sequence ID" value="NZ_JBHTAA010000001.1"/>
</dbReference>
<evidence type="ECO:0000313" key="2">
    <source>
        <dbReference type="EMBL" id="MFC7202373.1"/>
    </source>
</evidence>
<name>A0ABD5ZBF9_9EURY</name>
<sequence>MTDRTREETVGPSRRSVLAGIGSAALGGLAGCTGGGGSQIQDTDGDGVIDSEDYAPRDPSVSRRSDLESTTQAAKTTTATTTTQVTTTESPTATPTPEPTTASTTVASEDVEGLTARNPAVFDRRNHIVSYSQHSVTVRLWKESVEGYSTKNSDLYVSLAEFPRAGSFASGRTSVEMGNSNSTSVTVDIDVPEEARDETLHYLAFFVPEGESIDSLSSNDVTHVGESDPFTLQSGASEIARVTPDELAGLESEATDEYVRTNAEGVFDFTIYGRTNGQNWEASYYIFKSAYAAAWRRDHGRSRPEFVQYEMQNGFAAEFADLLDGIAEDIGFTDKRMKVEFVIDFVQRLPYVPDSVSTGYDDFTKFSIETLVELGGDCEDTSIMLAGILQSEPFGYDMVLIQPPGHMAVGIYGDDLPGYYWTYEDRKYYYIETTGEGWGIGDLPNEYRDASAYVIQV</sequence>
<evidence type="ECO:0000313" key="3">
    <source>
        <dbReference type="Proteomes" id="UP001596481"/>
    </source>
</evidence>
<feature type="compositionally biased region" description="Gly residues" evidence="1">
    <location>
        <begin position="28"/>
        <end position="38"/>
    </location>
</feature>
<feature type="compositionally biased region" description="Basic and acidic residues" evidence="1">
    <location>
        <begin position="54"/>
        <end position="67"/>
    </location>
</feature>
<dbReference type="PANTHER" id="PTHR39327:SF1">
    <property type="entry name" value="BLR5470 PROTEIN"/>
    <property type="match status" value="1"/>
</dbReference>
<proteinExistence type="predicted"/>
<comment type="caution">
    <text evidence="2">The sequence shown here is derived from an EMBL/GenBank/DDBJ whole genome shotgun (WGS) entry which is preliminary data.</text>
</comment>
<evidence type="ECO:0000256" key="1">
    <source>
        <dbReference type="SAM" id="MobiDB-lite"/>
    </source>
</evidence>
<dbReference type="AlphaFoldDB" id="A0ABD5ZBF9"/>